<keyword evidence="3" id="KW-1185">Reference proteome</keyword>
<dbReference type="PANTHER" id="PTHR11183">
    <property type="entry name" value="GLYCOGENIN SUBFAMILY MEMBER"/>
    <property type="match status" value="1"/>
</dbReference>
<feature type="region of interest" description="Disordered" evidence="1">
    <location>
        <begin position="403"/>
        <end position="423"/>
    </location>
</feature>
<dbReference type="InterPro" id="IPR002495">
    <property type="entry name" value="Glyco_trans_8"/>
</dbReference>
<evidence type="ECO:0000313" key="2">
    <source>
        <dbReference type="EMBL" id="KAH7117143.1"/>
    </source>
</evidence>
<comment type="caution">
    <text evidence="2">The sequence shown here is derived from an EMBL/GenBank/DDBJ whole genome shotgun (WGS) entry which is preliminary data.</text>
</comment>
<dbReference type="AlphaFoldDB" id="A0A9P9DDH1"/>
<dbReference type="Proteomes" id="UP000700596">
    <property type="component" value="Unassembled WGS sequence"/>
</dbReference>
<evidence type="ECO:0000256" key="1">
    <source>
        <dbReference type="SAM" id="MobiDB-lite"/>
    </source>
</evidence>
<feature type="compositionally biased region" description="Polar residues" evidence="1">
    <location>
        <begin position="408"/>
        <end position="423"/>
    </location>
</feature>
<dbReference type="Gene3D" id="3.90.550.10">
    <property type="entry name" value="Spore Coat Polysaccharide Biosynthesis Protein SpsA, Chain A"/>
    <property type="match status" value="1"/>
</dbReference>
<organism evidence="2 3">
    <name type="scientific">Dendryphion nanum</name>
    <dbReference type="NCBI Taxonomy" id="256645"/>
    <lineage>
        <taxon>Eukaryota</taxon>
        <taxon>Fungi</taxon>
        <taxon>Dikarya</taxon>
        <taxon>Ascomycota</taxon>
        <taxon>Pezizomycotina</taxon>
        <taxon>Dothideomycetes</taxon>
        <taxon>Pleosporomycetidae</taxon>
        <taxon>Pleosporales</taxon>
        <taxon>Torulaceae</taxon>
        <taxon>Dendryphion</taxon>
    </lineage>
</organism>
<dbReference type="EMBL" id="JAGMWT010000014">
    <property type="protein sequence ID" value="KAH7117143.1"/>
    <property type="molecule type" value="Genomic_DNA"/>
</dbReference>
<accession>A0A9P9DDH1</accession>
<proteinExistence type="predicted"/>
<gene>
    <name evidence="2" type="ORF">B0J11DRAFT_538371</name>
</gene>
<reference evidence="2" key="1">
    <citation type="journal article" date="2021" name="Nat. Commun.">
        <title>Genetic determinants of endophytism in the Arabidopsis root mycobiome.</title>
        <authorList>
            <person name="Mesny F."/>
            <person name="Miyauchi S."/>
            <person name="Thiergart T."/>
            <person name="Pickel B."/>
            <person name="Atanasova L."/>
            <person name="Karlsson M."/>
            <person name="Huettel B."/>
            <person name="Barry K.W."/>
            <person name="Haridas S."/>
            <person name="Chen C."/>
            <person name="Bauer D."/>
            <person name="Andreopoulos W."/>
            <person name="Pangilinan J."/>
            <person name="LaButti K."/>
            <person name="Riley R."/>
            <person name="Lipzen A."/>
            <person name="Clum A."/>
            <person name="Drula E."/>
            <person name="Henrissat B."/>
            <person name="Kohler A."/>
            <person name="Grigoriev I.V."/>
            <person name="Martin F.M."/>
            <person name="Hacquard S."/>
        </authorList>
    </citation>
    <scope>NUCLEOTIDE SEQUENCE</scope>
    <source>
        <strain evidence="2">MPI-CAGE-CH-0243</strain>
    </source>
</reference>
<dbReference type="SUPFAM" id="SSF53448">
    <property type="entry name" value="Nucleotide-diphospho-sugar transferases"/>
    <property type="match status" value="1"/>
</dbReference>
<keyword evidence="2" id="KW-0808">Transferase</keyword>
<dbReference type="GO" id="GO:0016757">
    <property type="term" value="F:glycosyltransferase activity"/>
    <property type="evidence" value="ECO:0007669"/>
    <property type="project" value="InterPro"/>
</dbReference>
<protein>
    <submittedName>
        <fullName evidence="2">Nucleotide-diphospho-sugar transferase</fullName>
    </submittedName>
</protein>
<dbReference type="InterPro" id="IPR050587">
    <property type="entry name" value="GNT1/Glycosyltrans_8"/>
</dbReference>
<dbReference type="Pfam" id="PF01501">
    <property type="entry name" value="Glyco_transf_8"/>
    <property type="match status" value="1"/>
</dbReference>
<evidence type="ECO:0000313" key="3">
    <source>
        <dbReference type="Proteomes" id="UP000700596"/>
    </source>
</evidence>
<name>A0A9P9DDH1_9PLEO</name>
<dbReference type="OrthoDB" id="2014201at2759"/>
<dbReference type="InterPro" id="IPR029044">
    <property type="entry name" value="Nucleotide-diphossugar_trans"/>
</dbReference>
<sequence>MLNDERTTPLQPLSSKNAYATLLTRPNYLAGAVLLAYTLHKYSPSTPLIIMYTPSTLNDSSIRVLEAESSRTSTIIHPVEHLQLPQPSSNDKEAEGKASGMVAERFADTWTKLRVFQLQSYGYEKICFLDADMMIFRDPSPLIFDSPLKPGNEMLATHVCVCNLDHDAWAPEEWKPENCAYSSVTAGEDGAVPEVVPDSPTLSVMNTGTFVFRASKEIEKLVFDQFYGMGRTRLAAYKFPDQDFLNDVFKGRWASLHWSTNSLKTWKYWHGNMWRDEDVRVLHYIVDKPWARRVGEDGRAGYKGDDGVTHTWWWEEFERWRSERNGEGREGKDTVLGLEKYVASANGEGDDHSLKVIGGGAQDFAKKWQGSNELEDLELVSHGFNPRKPMVGEHGHGPVVIERPQLSAAVNQPQLNPSNQNEQ</sequence>